<evidence type="ECO:0000259" key="7">
    <source>
        <dbReference type="Pfam" id="PF06814"/>
    </source>
</evidence>
<comment type="subcellular location">
    <subcellularLocation>
        <location evidence="1">Membrane</location>
        <topology evidence="1">Multi-pass membrane protein</topology>
    </subcellularLocation>
</comment>
<dbReference type="GO" id="GO:0005794">
    <property type="term" value="C:Golgi apparatus"/>
    <property type="evidence" value="ECO:0007669"/>
    <property type="project" value="TreeGrafter"/>
</dbReference>
<dbReference type="GO" id="GO:0016020">
    <property type="term" value="C:membrane"/>
    <property type="evidence" value="ECO:0007669"/>
    <property type="project" value="UniProtKB-SubCell"/>
</dbReference>
<dbReference type="AlphaFoldDB" id="A0AAV5BUG6"/>
<evidence type="ECO:0000256" key="3">
    <source>
        <dbReference type="ARBA" id="ARBA00022729"/>
    </source>
</evidence>
<sequence>MTVRTEMYNVNADGSKDYLPVGQAPVPAIYGFFAFSYAAFLAAWGYPHPLPQPRLGEPDPPPHLVKGVILFAVIALVGTGWSFLKPVLQDREKKVLMVVIPLQVTANIASAVIGETGPFLPDWVTWNQILLFVDVTCCCAVLFPVVWSIRSLRETSKTDGKAARNLSKLTLIVVYALKNIASYKYRWVSILAEEVATMAFYLFMFYTFRPAENCKYFSLDEEEEEAAEMVLREEEFEL</sequence>
<accession>A0AAV5BUG6</accession>
<evidence type="ECO:0000256" key="5">
    <source>
        <dbReference type="ARBA" id="ARBA00023136"/>
    </source>
</evidence>
<evidence type="ECO:0000256" key="2">
    <source>
        <dbReference type="ARBA" id="ARBA00022692"/>
    </source>
</evidence>
<dbReference type="Proteomes" id="UP001054889">
    <property type="component" value="Unassembled WGS sequence"/>
</dbReference>
<evidence type="ECO:0000313" key="10">
    <source>
        <dbReference type="Proteomes" id="UP001054889"/>
    </source>
</evidence>
<feature type="transmembrane region" description="Helical" evidence="6">
    <location>
        <begin position="187"/>
        <end position="208"/>
    </location>
</feature>
<feature type="transmembrane region" description="Helical" evidence="6">
    <location>
        <begin position="21"/>
        <end position="44"/>
    </location>
</feature>
<evidence type="ECO:0000256" key="6">
    <source>
        <dbReference type="SAM" id="Phobius"/>
    </source>
</evidence>
<dbReference type="InterPro" id="IPR053937">
    <property type="entry name" value="GOST_TM"/>
</dbReference>
<dbReference type="EMBL" id="BQKI01000002">
    <property type="protein sequence ID" value="GJM88812.1"/>
    <property type="molecule type" value="Genomic_DNA"/>
</dbReference>
<dbReference type="Pfam" id="PF06814">
    <property type="entry name" value="GOST_TM"/>
    <property type="match status" value="1"/>
</dbReference>
<keyword evidence="2 6" id="KW-0812">Transmembrane</keyword>
<comment type="caution">
    <text evidence="9">The sequence shown here is derived from an EMBL/GenBank/DDBJ whole genome shotgun (WGS) entry which is preliminary data.</text>
</comment>
<feature type="transmembrane region" description="Helical" evidence="6">
    <location>
        <begin position="64"/>
        <end position="83"/>
    </location>
</feature>
<evidence type="ECO:0000256" key="1">
    <source>
        <dbReference type="ARBA" id="ARBA00004141"/>
    </source>
</evidence>
<dbReference type="PANTHER" id="PTHR21229">
    <property type="entry name" value="LUNG SEVEN TRANSMEMBRANE RECEPTOR"/>
    <property type="match status" value="1"/>
</dbReference>
<gene>
    <name evidence="9" type="primary">ga05378</name>
    <name evidence="8" type="synonym">ga04925</name>
    <name evidence="8" type="ORF">PR202_ga04925</name>
    <name evidence="9" type="ORF">PR202_ga05378</name>
</gene>
<proteinExistence type="predicted"/>
<keyword evidence="10" id="KW-1185">Reference proteome</keyword>
<evidence type="ECO:0000256" key="4">
    <source>
        <dbReference type="ARBA" id="ARBA00022989"/>
    </source>
</evidence>
<keyword evidence="5 6" id="KW-0472">Membrane</keyword>
<protein>
    <recommendedName>
        <fullName evidence="7">GOST seven transmembrane domain-containing protein</fullName>
    </recommendedName>
</protein>
<keyword evidence="4 6" id="KW-1133">Transmembrane helix</keyword>
<feature type="domain" description="GOST seven transmembrane" evidence="7">
    <location>
        <begin position="63"/>
        <end position="214"/>
    </location>
</feature>
<dbReference type="EMBL" id="BQKI01000002">
    <property type="protein sequence ID" value="GJM89213.1"/>
    <property type="molecule type" value="Genomic_DNA"/>
</dbReference>
<feature type="transmembrane region" description="Helical" evidence="6">
    <location>
        <begin position="126"/>
        <end position="147"/>
    </location>
</feature>
<organism evidence="9 10">
    <name type="scientific">Eleusine coracana subsp. coracana</name>
    <dbReference type="NCBI Taxonomy" id="191504"/>
    <lineage>
        <taxon>Eukaryota</taxon>
        <taxon>Viridiplantae</taxon>
        <taxon>Streptophyta</taxon>
        <taxon>Embryophyta</taxon>
        <taxon>Tracheophyta</taxon>
        <taxon>Spermatophyta</taxon>
        <taxon>Magnoliopsida</taxon>
        <taxon>Liliopsida</taxon>
        <taxon>Poales</taxon>
        <taxon>Poaceae</taxon>
        <taxon>PACMAD clade</taxon>
        <taxon>Chloridoideae</taxon>
        <taxon>Cynodonteae</taxon>
        <taxon>Eleusininae</taxon>
        <taxon>Eleusine</taxon>
    </lineage>
</organism>
<feature type="transmembrane region" description="Helical" evidence="6">
    <location>
        <begin position="95"/>
        <end position="114"/>
    </location>
</feature>
<dbReference type="PANTHER" id="PTHR21229:SF54">
    <property type="entry name" value="OS05G0462500 PROTEIN"/>
    <property type="match status" value="1"/>
</dbReference>
<keyword evidence="3" id="KW-0732">Signal</keyword>
<evidence type="ECO:0000313" key="8">
    <source>
        <dbReference type="EMBL" id="GJM88812.1"/>
    </source>
</evidence>
<reference evidence="9" key="2">
    <citation type="submission" date="2021-12" db="EMBL/GenBank/DDBJ databases">
        <title>Resequencing data analysis of finger millet.</title>
        <authorList>
            <person name="Hatakeyama M."/>
            <person name="Aluri S."/>
            <person name="Balachadran M.T."/>
            <person name="Sivarajan S.R."/>
            <person name="Poveda L."/>
            <person name="Shimizu-Inatsugi R."/>
            <person name="Schlapbach R."/>
            <person name="Sreeman S.M."/>
            <person name="Shimizu K.K."/>
        </authorList>
    </citation>
    <scope>NUCLEOTIDE SEQUENCE</scope>
</reference>
<dbReference type="InterPro" id="IPR009637">
    <property type="entry name" value="GPR107/GPR108-like"/>
</dbReference>
<name>A0AAV5BUG6_ELECO</name>
<evidence type="ECO:0000313" key="9">
    <source>
        <dbReference type="EMBL" id="GJM89213.1"/>
    </source>
</evidence>
<reference evidence="9" key="1">
    <citation type="journal article" date="2018" name="DNA Res.">
        <title>Multiple hybrid de novo genome assembly of finger millet, an orphan allotetraploid crop.</title>
        <authorList>
            <person name="Hatakeyama M."/>
            <person name="Aluri S."/>
            <person name="Balachadran M.T."/>
            <person name="Sivarajan S.R."/>
            <person name="Patrignani A."/>
            <person name="Gruter S."/>
            <person name="Poveda L."/>
            <person name="Shimizu-Inatsugi R."/>
            <person name="Baeten J."/>
            <person name="Francoijs K.J."/>
            <person name="Nataraja K.N."/>
            <person name="Reddy Y.A.N."/>
            <person name="Phadnis S."/>
            <person name="Ravikumar R.L."/>
            <person name="Schlapbach R."/>
            <person name="Sreeman S.M."/>
            <person name="Shimizu K.K."/>
        </authorList>
    </citation>
    <scope>NUCLEOTIDE SEQUENCE</scope>
</reference>